<evidence type="ECO:0000256" key="12">
    <source>
        <dbReference type="RuleBase" id="RU364031"/>
    </source>
</evidence>
<keyword evidence="11" id="KW-0408">Iron</keyword>
<dbReference type="GO" id="GO:0005743">
    <property type="term" value="C:mitochondrial inner membrane"/>
    <property type="evidence" value="ECO:0007669"/>
    <property type="project" value="UniProtKB-SubCell"/>
</dbReference>
<evidence type="ECO:0000313" key="14">
    <source>
        <dbReference type="Proteomes" id="UP000070444"/>
    </source>
</evidence>
<comment type="subcellular location">
    <subcellularLocation>
        <location evidence="1 12">Mitochondrion inner membrane</location>
        <topology evidence="1 12">Multi-pass membrane protein</topology>
    </subcellularLocation>
</comment>
<evidence type="ECO:0000256" key="3">
    <source>
        <dbReference type="ARBA" id="ARBA00022448"/>
    </source>
</evidence>
<evidence type="ECO:0000256" key="10">
    <source>
        <dbReference type="PIRSR" id="PIRSR607992-1"/>
    </source>
</evidence>
<dbReference type="InterPro" id="IPR034804">
    <property type="entry name" value="SQR/QFR_C/D"/>
</dbReference>
<proteinExistence type="inferred from homology"/>
<evidence type="ECO:0000256" key="2">
    <source>
        <dbReference type="ARBA" id="ARBA00007294"/>
    </source>
</evidence>
<dbReference type="STRING" id="796925.A0A137PHP0"/>
<comment type="similarity">
    <text evidence="2 12">Belongs to the CybS family.</text>
</comment>
<evidence type="ECO:0000313" key="13">
    <source>
        <dbReference type="EMBL" id="KXN74508.1"/>
    </source>
</evidence>
<feature type="transmembrane region" description="Helical" evidence="12">
    <location>
        <begin position="134"/>
        <end position="157"/>
    </location>
</feature>
<evidence type="ECO:0000256" key="11">
    <source>
        <dbReference type="PIRSR" id="PIRSR607992-2"/>
    </source>
</evidence>
<dbReference type="AlphaFoldDB" id="A0A137PHP0"/>
<keyword evidence="4 12" id="KW-0812">Transmembrane</keyword>
<feature type="transmembrane region" description="Helical" evidence="12">
    <location>
        <begin position="78"/>
        <end position="98"/>
    </location>
</feature>
<dbReference type="GO" id="GO:0048039">
    <property type="term" value="F:ubiquinone binding"/>
    <property type="evidence" value="ECO:0007669"/>
    <property type="project" value="TreeGrafter"/>
</dbReference>
<evidence type="ECO:0000256" key="4">
    <source>
        <dbReference type="ARBA" id="ARBA00022692"/>
    </source>
</evidence>
<keyword evidence="14" id="KW-1185">Reference proteome</keyword>
<dbReference type="PANTHER" id="PTHR13337:SF2">
    <property type="entry name" value="SUCCINATE DEHYDROGENASE [UBIQUINONE] CYTOCHROME B SMALL SUBUNIT, MITOCHONDRIAL"/>
    <property type="match status" value="1"/>
</dbReference>
<comment type="caution">
    <text evidence="12">Lacks conserved residue(s) required for the propagation of feature annotation.</text>
</comment>
<evidence type="ECO:0000256" key="8">
    <source>
        <dbReference type="ARBA" id="ARBA00023128"/>
    </source>
</evidence>
<keyword evidence="6 12" id="KW-0809">Transit peptide</keyword>
<evidence type="ECO:0000256" key="9">
    <source>
        <dbReference type="ARBA" id="ARBA00023136"/>
    </source>
</evidence>
<keyword evidence="3" id="KW-0813">Transport</keyword>
<dbReference type="Pfam" id="PF05328">
    <property type="entry name" value="CybS"/>
    <property type="match status" value="1"/>
</dbReference>
<dbReference type="EMBL" id="KQ964422">
    <property type="protein sequence ID" value="KXN74508.1"/>
    <property type="molecule type" value="Genomic_DNA"/>
</dbReference>
<keyword evidence="5 12" id="KW-0999">Mitochondrion inner membrane</keyword>
<evidence type="ECO:0000256" key="6">
    <source>
        <dbReference type="ARBA" id="ARBA00022946"/>
    </source>
</evidence>
<keyword evidence="7 12" id="KW-1133">Transmembrane helix</keyword>
<keyword evidence="8 12" id="KW-0496">Mitochondrion</keyword>
<keyword evidence="11" id="KW-0479">Metal-binding</keyword>
<accession>A0A137PHP0</accession>
<evidence type="ECO:0000256" key="5">
    <source>
        <dbReference type="ARBA" id="ARBA00022792"/>
    </source>
</evidence>
<gene>
    <name evidence="13" type="ORF">CONCODRAFT_76773</name>
</gene>
<keyword evidence="9 12" id="KW-0472">Membrane</keyword>
<evidence type="ECO:0000256" key="1">
    <source>
        <dbReference type="ARBA" id="ARBA00004448"/>
    </source>
</evidence>
<dbReference type="GO" id="GO:0006099">
    <property type="term" value="P:tricarboxylic acid cycle"/>
    <property type="evidence" value="ECO:0007669"/>
    <property type="project" value="TreeGrafter"/>
</dbReference>
<feature type="binding site" description="axial binding residue" evidence="11">
    <location>
        <position position="113"/>
    </location>
    <ligand>
        <name>heme b</name>
        <dbReference type="ChEBI" id="CHEBI:60344"/>
        <note>ligand shared with SDHC</note>
    </ligand>
    <ligandPart>
        <name>Fe</name>
        <dbReference type="ChEBI" id="CHEBI:18248"/>
    </ligandPart>
</feature>
<dbReference type="GO" id="GO:0046872">
    <property type="term" value="F:metal ion binding"/>
    <property type="evidence" value="ECO:0007669"/>
    <property type="project" value="UniProtKB-KW"/>
</dbReference>
<protein>
    <recommendedName>
        <fullName evidence="12">Succinate dehydrogenase [ubiquinone] cytochrome b small subunit</fullName>
    </recommendedName>
</protein>
<dbReference type="GO" id="GO:0006121">
    <property type="term" value="P:mitochondrial electron transport, succinate to ubiquinone"/>
    <property type="evidence" value="ECO:0007669"/>
    <property type="project" value="TreeGrafter"/>
</dbReference>
<dbReference type="OrthoDB" id="18577at2759"/>
<dbReference type="Gene3D" id="1.20.1300.10">
    <property type="entry name" value="Fumarate reductase/succinate dehydrogenase, transmembrane subunit"/>
    <property type="match status" value="1"/>
</dbReference>
<feature type="binding site" evidence="10">
    <location>
        <position position="125"/>
    </location>
    <ligand>
        <name>a ubiquinone</name>
        <dbReference type="ChEBI" id="CHEBI:16389"/>
        <note>ligand shared with IP/SDHB</note>
    </ligand>
</feature>
<dbReference type="InterPro" id="IPR007992">
    <property type="entry name" value="CybS"/>
</dbReference>
<organism evidence="13 14">
    <name type="scientific">Conidiobolus coronatus (strain ATCC 28846 / CBS 209.66 / NRRL 28638)</name>
    <name type="common">Delacroixia coronata</name>
    <dbReference type="NCBI Taxonomy" id="796925"/>
    <lineage>
        <taxon>Eukaryota</taxon>
        <taxon>Fungi</taxon>
        <taxon>Fungi incertae sedis</taxon>
        <taxon>Zoopagomycota</taxon>
        <taxon>Entomophthoromycotina</taxon>
        <taxon>Entomophthoromycetes</taxon>
        <taxon>Entomophthorales</taxon>
        <taxon>Ancylistaceae</taxon>
        <taxon>Conidiobolus</taxon>
    </lineage>
</organism>
<dbReference type="PANTHER" id="PTHR13337">
    <property type="entry name" value="SUCCINATE DEHYDROGENASE"/>
    <property type="match status" value="1"/>
</dbReference>
<dbReference type="OMA" id="FIMGPNT"/>
<dbReference type="GO" id="GO:0020037">
    <property type="term" value="F:heme binding"/>
    <property type="evidence" value="ECO:0007669"/>
    <property type="project" value="TreeGrafter"/>
</dbReference>
<sequence>MASGLFGITRRSALSSFSSRSLLRPTTLAKQSSILSQYNLLTKNDSKNLEARRSVFNKFGVVEQHAPNRMEGSWHWGFERGLTAALIPALGVSAFYGGHPINDFFIGFAVPIHAHIGLSAIIDDYVPTRRNPVAHIILVIAQYGFTLLTMYGCYIINTEDVGLTEYVKKVWKA</sequence>
<evidence type="ECO:0000256" key="7">
    <source>
        <dbReference type="ARBA" id="ARBA00022989"/>
    </source>
</evidence>
<name>A0A137PHP0_CONC2</name>
<reference evidence="13 14" key="1">
    <citation type="journal article" date="2015" name="Genome Biol. Evol.">
        <title>Phylogenomic analyses indicate that early fungi evolved digesting cell walls of algal ancestors of land plants.</title>
        <authorList>
            <person name="Chang Y."/>
            <person name="Wang S."/>
            <person name="Sekimoto S."/>
            <person name="Aerts A.L."/>
            <person name="Choi C."/>
            <person name="Clum A."/>
            <person name="LaButti K.M."/>
            <person name="Lindquist E.A."/>
            <person name="Yee Ngan C."/>
            <person name="Ohm R.A."/>
            <person name="Salamov A.A."/>
            <person name="Grigoriev I.V."/>
            <person name="Spatafora J.W."/>
            <person name="Berbee M.L."/>
        </authorList>
    </citation>
    <scope>NUCLEOTIDE SEQUENCE [LARGE SCALE GENOMIC DNA]</scope>
    <source>
        <strain evidence="13 14">NRRL 28638</strain>
    </source>
</reference>
<dbReference type="Proteomes" id="UP000070444">
    <property type="component" value="Unassembled WGS sequence"/>
</dbReference>